<dbReference type="Proteomes" id="UP000234190">
    <property type="component" value="Unassembled WGS sequence"/>
</dbReference>
<feature type="domain" description="Tryptophan synthase beta chain-like PALP" evidence="5">
    <location>
        <begin position="25"/>
        <end position="310"/>
    </location>
</feature>
<proteinExistence type="inferred from homology"/>
<dbReference type="GO" id="GO:0004794">
    <property type="term" value="F:threonine deaminase activity"/>
    <property type="evidence" value="ECO:0007669"/>
    <property type="project" value="TreeGrafter"/>
</dbReference>
<evidence type="ECO:0000259" key="5">
    <source>
        <dbReference type="Pfam" id="PF00291"/>
    </source>
</evidence>
<dbReference type="FunFam" id="3.40.50.1100:FF:000005">
    <property type="entry name" value="Threonine dehydratase catabolic"/>
    <property type="match status" value="1"/>
</dbReference>
<dbReference type="AlphaFoldDB" id="A0A2N4U491"/>
<keyword evidence="4" id="KW-0456">Lyase</keyword>
<accession>A0A2N4U491</accession>
<dbReference type="CDD" id="cd01562">
    <property type="entry name" value="Thr-dehyd"/>
    <property type="match status" value="1"/>
</dbReference>
<sequence>MTVGQTPPLTIDAIAQAHSKLAPYVRETPALDYVLPGFAEGTVINFKFELFQVAGTFKARGAFTNVLGLSDEQKAKGVTCVSAGNHAVAVAYVAHKLGLKAKTVMIKTASPARVSLCKRYGAEIIFADDGQKAFDIVREIEATENMTFIHPFSTHPTVLGTATLGYEWMQQSPGLDAVLVPIGGGGLAAGVASAIKLMAPGCKVYGVEPEGANVMALSFNANAPQKIGAMSSIADSLMAPHTDAYSYQICRDNIDTLTTVSEDQIREAMLVLFSELKLAIEPACAVATAALLHPLRDELRGKRVGVLLCGTNTDSATYMKHLGAAAANGGV</sequence>
<keyword evidence="7" id="KW-1185">Reference proteome</keyword>
<comment type="caution">
    <text evidence="6">The sequence shown here is derived from an EMBL/GenBank/DDBJ whole genome shotgun (WGS) entry which is preliminary data.</text>
</comment>
<dbReference type="OrthoDB" id="9811476at2"/>
<comment type="similarity">
    <text evidence="2">Belongs to the serine/threonine dehydratase family.</text>
</comment>
<dbReference type="Gene3D" id="3.40.50.1100">
    <property type="match status" value="2"/>
</dbReference>
<dbReference type="GO" id="GO:0009097">
    <property type="term" value="P:isoleucine biosynthetic process"/>
    <property type="evidence" value="ECO:0007669"/>
    <property type="project" value="TreeGrafter"/>
</dbReference>
<keyword evidence="3" id="KW-0663">Pyridoxal phosphate</keyword>
<name>A0A2N4U491_9BURK</name>
<dbReference type="InterPro" id="IPR001926">
    <property type="entry name" value="TrpB-like_PALP"/>
</dbReference>
<evidence type="ECO:0000256" key="4">
    <source>
        <dbReference type="ARBA" id="ARBA00023239"/>
    </source>
</evidence>
<dbReference type="GO" id="GO:0006567">
    <property type="term" value="P:L-threonine catabolic process"/>
    <property type="evidence" value="ECO:0007669"/>
    <property type="project" value="TreeGrafter"/>
</dbReference>
<evidence type="ECO:0000256" key="3">
    <source>
        <dbReference type="ARBA" id="ARBA00022898"/>
    </source>
</evidence>
<dbReference type="EMBL" id="PDNW01000008">
    <property type="protein sequence ID" value="PLC49831.1"/>
    <property type="molecule type" value="Genomic_DNA"/>
</dbReference>
<evidence type="ECO:0000256" key="2">
    <source>
        <dbReference type="ARBA" id="ARBA00010869"/>
    </source>
</evidence>
<reference evidence="6 7" key="1">
    <citation type="submission" date="2017-10" db="EMBL/GenBank/DDBJ databases">
        <title>Two draft genome sequences of Pusillimonas sp. strains isolated from a nitrate- and radionuclide-contaminated groundwater in Russia.</title>
        <authorList>
            <person name="Grouzdev D.S."/>
            <person name="Tourova T.P."/>
            <person name="Goeva M.A."/>
            <person name="Babich T.L."/>
            <person name="Sokolova D.S."/>
            <person name="Abdullin R."/>
            <person name="Poltaraus A.B."/>
            <person name="Toshchakov S.V."/>
            <person name="Nazina T.N."/>
        </authorList>
    </citation>
    <scope>NUCLEOTIDE SEQUENCE [LARGE SCALE GENOMIC DNA]</scope>
    <source>
        <strain evidence="6 7">JR1/69-3-13</strain>
    </source>
</reference>
<evidence type="ECO:0000313" key="6">
    <source>
        <dbReference type="EMBL" id="PLC49831.1"/>
    </source>
</evidence>
<dbReference type="GO" id="GO:0003941">
    <property type="term" value="F:L-serine ammonia-lyase activity"/>
    <property type="evidence" value="ECO:0007669"/>
    <property type="project" value="TreeGrafter"/>
</dbReference>
<evidence type="ECO:0000313" key="7">
    <source>
        <dbReference type="Proteomes" id="UP000234190"/>
    </source>
</evidence>
<dbReference type="PANTHER" id="PTHR48078:SF6">
    <property type="entry name" value="L-THREONINE DEHYDRATASE CATABOLIC TDCB"/>
    <property type="match status" value="1"/>
</dbReference>
<dbReference type="GO" id="GO:0006565">
    <property type="term" value="P:L-serine catabolic process"/>
    <property type="evidence" value="ECO:0007669"/>
    <property type="project" value="TreeGrafter"/>
</dbReference>
<dbReference type="InterPro" id="IPR050147">
    <property type="entry name" value="Ser/Thr_Dehydratase"/>
</dbReference>
<gene>
    <name evidence="6" type="ORF">CR159_11105</name>
</gene>
<dbReference type="InterPro" id="IPR036052">
    <property type="entry name" value="TrpB-like_PALP_sf"/>
</dbReference>
<organism evidence="6 7">
    <name type="scientific">Pollutimonas subterranea</name>
    <dbReference type="NCBI Taxonomy" id="2045210"/>
    <lineage>
        <taxon>Bacteria</taxon>
        <taxon>Pseudomonadati</taxon>
        <taxon>Pseudomonadota</taxon>
        <taxon>Betaproteobacteria</taxon>
        <taxon>Burkholderiales</taxon>
        <taxon>Alcaligenaceae</taxon>
        <taxon>Pollutimonas</taxon>
    </lineage>
</organism>
<dbReference type="Pfam" id="PF00291">
    <property type="entry name" value="PALP"/>
    <property type="match status" value="1"/>
</dbReference>
<dbReference type="RefSeq" id="WP_102074024.1">
    <property type="nucleotide sequence ID" value="NZ_PDNW01000008.1"/>
</dbReference>
<evidence type="ECO:0000256" key="1">
    <source>
        <dbReference type="ARBA" id="ARBA00001933"/>
    </source>
</evidence>
<dbReference type="PANTHER" id="PTHR48078">
    <property type="entry name" value="THREONINE DEHYDRATASE, MITOCHONDRIAL-RELATED"/>
    <property type="match status" value="1"/>
</dbReference>
<dbReference type="SUPFAM" id="SSF53686">
    <property type="entry name" value="Tryptophan synthase beta subunit-like PLP-dependent enzymes"/>
    <property type="match status" value="1"/>
</dbReference>
<protein>
    <submittedName>
        <fullName evidence="6">Serine/threonine dehydratase</fullName>
    </submittedName>
</protein>
<comment type="cofactor">
    <cofactor evidence="1">
        <name>pyridoxal 5'-phosphate</name>
        <dbReference type="ChEBI" id="CHEBI:597326"/>
    </cofactor>
</comment>